<dbReference type="InParanoid" id="G7E2K5"/>
<dbReference type="eggNOG" id="ENOG502S3TP">
    <property type="taxonomic scope" value="Eukaryota"/>
</dbReference>
<evidence type="ECO:0000313" key="1">
    <source>
        <dbReference type="EMBL" id="GAA97065.1"/>
    </source>
</evidence>
<dbReference type="OMA" id="VRGWYLY"/>
<organism evidence="1 2">
    <name type="scientific">Mixia osmundae (strain CBS 9802 / IAM 14324 / JCM 22182 / KY 12970)</name>
    <dbReference type="NCBI Taxonomy" id="764103"/>
    <lineage>
        <taxon>Eukaryota</taxon>
        <taxon>Fungi</taxon>
        <taxon>Dikarya</taxon>
        <taxon>Basidiomycota</taxon>
        <taxon>Pucciniomycotina</taxon>
        <taxon>Mixiomycetes</taxon>
        <taxon>Mixiales</taxon>
        <taxon>Mixiaceae</taxon>
        <taxon>Mixia</taxon>
    </lineage>
</organism>
<dbReference type="AlphaFoldDB" id="G7E2K5"/>
<reference evidence="1 2" key="2">
    <citation type="journal article" date="2012" name="Open Biol.">
        <title>Characteristics of nucleosomes and linker DNA regions on the genome of the basidiomycete Mixia osmundae revealed by mono- and dinucleosome mapping.</title>
        <authorList>
            <person name="Nishida H."/>
            <person name="Kondo S."/>
            <person name="Matsumoto T."/>
            <person name="Suzuki Y."/>
            <person name="Yoshikawa H."/>
            <person name="Taylor T.D."/>
            <person name="Sugiyama J."/>
        </authorList>
    </citation>
    <scope>NUCLEOTIDE SEQUENCE [LARGE SCALE GENOMIC DNA]</scope>
    <source>
        <strain evidence="2">CBS 9802 / IAM 14324 / JCM 22182 / KY 12970</strain>
    </source>
</reference>
<keyword evidence="2" id="KW-1185">Reference proteome</keyword>
<dbReference type="Proteomes" id="UP000009131">
    <property type="component" value="Unassembled WGS sequence"/>
</dbReference>
<dbReference type="OrthoDB" id="5584028at2759"/>
<gene>
    <name evidence="1" type="primary">Mo03740</name>
    <name evidence="1" type="ORF">E5Q_03740</name>
</gene>
<sequence length="180" mass="19277">MADDHPDAIRINVPITLILTPICAGTFGFVSGLLTSAEKASLQFLAENAHRQPTTVQGWYFYQKTKNYRVLLGGARGGLLTGAKLAGWTTAFVGLEEVFWRHGFSRSRTSAAQPGSGWTGSRAASGACSGTLLAIAAGTFYKLPWQSASRRLLLGLSVGALAGSLEDLQSYLKSRLPERE</sequence>
<protein>
    <submittedName>
        <fullName evidence="1">Uncharacterized protein</fullName>
    </submittedName>
</protein>
<dbReference type="PANTHER" id="PTHR37852">
    <property type="entry name" value="YALI0B21208P"/>
    <property type="match status" value="1"/>
</dbReference>
<comment type="caution">
    <text evidence="1">The sequence shown here is derived from an EMBL/GenBank/DDBJ whole genome shotgun (WGS) entry which is preliminary data.</text>
</comment>
<dbReference type="PANTHER" id="PTHR37852:SF1">
    <property type="entry name" value="HIG1 DOMAIN-CONTAINING PROTEIN"/>
    <property type="match status" value="1"/>
</dbReference>
<proteinExistence type="predicted"/>
<reference evidence="1 2" key="1">
    <citation type="journal article" date="2011" name="J. Gen. Appl. Microbiol.">
        <title>Draft genome sequencing of the enigmatic basidiomycete Mixia osmundae.</title>
        <authorList>
            <person name="Nishida H."/>
            <person name="Nagatsuka Y."/>
            <person name="Sugiyama J."/>
        </authorList>
    </citation>
    <scope>NUCLEOTIDE SEQUENCE [LARGE SCALE GENOMIC DNA]</scope>
    <source>
        <strain evidence="2">CBS 9802 / IAM 14324 / JCM 22182 / KY 12970</strain>
    </source>
</reference>
<dbReference type="EMBL" id="BABT02000110">
    <property type="protein sequence ID" value="GAA97065.1"/>
    <property type="molecule type" value="Genomic_DNA"/>
</dbReference>
<dbReference type="STRING" id="764103.G7E2K5"/>
<dbReference type="HOGENOM" id="CLU_085417_1_0_1"/>
<evidence type="ECO:0000313" key="2">
    <source>
        <dbReference type="Proteomes" id="UP000009131"/>
    </source>
</evidence>
<name>G7E2K5_MIXOS</name>
<dbReference type="RefSeq" id="XP_014565495.1">
    <property type="nucleotide sequence ID" value="XM_014710009.1"/>
</dbReference>
<accession>G7E2K5</accession>